<reference evidence="11" key="2">
    <citation type="submission" date="2014-03" db="EMBL/GenBank/DDBJ databases">
        <authorList>
            <person name="Genoscope - CEA"/>
        </authorList>
    </citation>
    <scope>NUCLEOTIDE SEQUENCE</scope>
</reference>
<feature type="transmembrane region" description="Helical" evidence="10">
    <location>
        <begin position="437"/>
        <end position="458"/>
    </location>
</feature>
<gene>
    <name evidence="11" type="ORF">GSONMT00012390001</name>
</gene>
<feature type="transmembrane region" description="Helical" evidence="10">
    <location>
        <begin position="546"/>
        <end position="568"/>
    </location>
</feature>
<dbReference type="GO" id="GO:0016020">
    <property type="term" value="C:membrane"/>
    <property type="evidence" value="ECO:0007669"/>
    <property type="project" value="UniProtKB-SubCell"/>
</dbReference>
<evidence type="ECO:0000313" key="12">
    <source>
        <dbReference type="Proteomes" id="UP000193380"/>
    </source>
</evidence>
<feature type="transmembrane region" description="Helical" evidence="10">
    <location>
        <begin position="234"/>
        <end position="252"/>
    </location>
</feature>
<reference evidence="11" key="1">
    <citation type="journal article" date="2014" name="Nat. Commun.">
        <title>The rainbow trout genome provides novel insights into evolution after whole-genome duplication in vertebrates.</title>
        <authorList>
            <person name="Berthelot C."/>
            <person name="Brunet F."/>
            <person name="Chalopin D."/>
            <person name="Juanchich A."/>
            <person name="Bernard M."/>
            <person name="Noel B."/>
            <person name="Bento P."/>
            <person name="Da Silva C."/>
            <person name="Labadie K."/>
            <person name="Alberti A."/>
            <person name="Aury J.M."/>
            <person name="Louis A."/>
            <person name="Dehais P."/>
            <person name="Bardou P."/>
            <person name="Montfort J."/>
            <person name="Klopp C."/>
            <person name="Cabau C."/>
            <person name="Gaspin C."/>
            <person name="Thorgaard G.H."/>
            <person name="Boussaha M."/>
            <person name="Quillet E."/>
            <person name="Guyomard R."/>
            <person name="Galiana D."/>
            <person name="Bobe J."/>
            <person name="Volff J.N."/>
            <person name="Genet C."/>
            <person name="Wincker P."/>
            <person name="Jaillon O."/>
            <person name="Roest Crollius H."/>
            <person name="Guiguen Y."/>
        </authorList>
    </citation>
    <scope>NUCLEOTIDE SEQUENCE [LARGE SCALE GENOMIC DNA]</scope>
</reference>
<keyword evidence="3" id="KW-0597">Phosphoprotein</keyword>
<evidence type="ECO:0000256" key="6">
    <source>
        <dbReference type="ARBA" id="ARBA00022989"/>
    </source>
</evidence>
<dbReference type="PANTHER" id="PTHR19432:SF7">
    <property type="entry name" value="SOLUTE CARRIER FAMILY 45 MEMBER 4"/>
    <property type="match status" value="1"/>
</dbReference>
<evidence type="ECO:0000256" key="3">
    <source>
        <dbReference type="ARBA" id="ARBA00022553"/>
    </source>
</evidence>
<dbReference type="Pfam" id="PF07690">
    <property type="entry name" value="MFS_1"/>
    <property type="match status" value="1"/>
</dbReference>
<feature type="transmembrane region" description="Helical" evidence="10">
    <location>
        <begin position="90"/>
        <end position="110"/>
    </location>
</feature>
<evidence type="ECO:0000256" key="7">
    <source>
        <dbReference type="ARBA" id="ARBA00023136"/>
    </source>
</evidence>
<protein>
    <recommendedName>
        <fullName evidence="13">Solute carrier family 45 member 4</fullName>
    </recommendedName>
</protein>
<keyword evidence="7 10" id="KW-0472">Membrane</keyword>
<organism evidence="11 12">
    <name type="scientific">Oncorhynchus mykiss</name>
    <name type="common">Rainbow trout</name>
    <name type="synonym">Salmo gairdneri</name>
    <dbReference type="NCBI Taxonomy" id="8022"/>
    <lineage>
        <taxon>Eukaryota</taxon>
        <taxon>Metazoa</taxon>
        <taxon>Chordata</taxon>
        <taxon>Craniata</taxon>
        <taxon>Vertebrata</taxon>
        <taxon>Euteleostomi</taxon>
        <taxon>Actinopterygii</taxon>
        <taxon>Neopterygii</taxon>
        <taxon>Teleostei</taxon>
        <taxon>Protacanthopterygii</taxon>
        <taxon>Salmoniformes</taxon>
        <taxon>Salmonidae</taxon>
        <taxon>Salmoninae</taxon>
        <taxon>Oncorhynchus</taxon>
    </lineage>
</organism>
<dbReference type="Gene3D" id="1.20.1250.20">
    <property type="entry name" value="MFS general substrate transporter like domains"/>
    <property type="match status" value="1"/>
</dbReference>
<comment type="similarity">
    <text evidence="8">Belongs to the glycoside-pentoside-hexuronide (GPH) cation symporter transporter (TC 2.A.2) family.</text>
</comment>
<dbReference type="STRING" id="8022.A0A060YP08"/>
<feature type="transmembrane region" description="Helical" evidence="10">
    <location>
        <begin position="521"/>
        <end position="540"/>
    </location>
</feature>
<dbReference type="PANTHER" id="PTHR19432">
    <property type="entry name" value="SUGAR TRANSPORTER"/>
    <property type="match status" value="1"/>
</dbReference>
<feature type="compositionally biased region" description="Basic residues" evidence="9">
    <location>
        <begin position="389"/>
        <end position="401"/>
    </location>
</feature>
<dbReference type="FunFam" id="1.20.1250.20:FF:000069">
    <property type="entry name" value="Solute carrier family 45 member 4"/>
    <property type="match status" value="1"/>
</dbReference>
<keyword evidence="2" id="KW-0813">Transport</keyword>
<dbReference type="InterPro" id="IPR036259">
    <property type="entry name" value="MFS_trans_sf"/>
</dbReference>
<sequence length="582" mass="64895">MEKYCLALSLAQTWLAGSPSVGLWRRAGLHHGEVKAFTSLSLRFWDRAARDLGLVVREHEHFAELTLLQVWFMLIQNIQSQGLPEQYYSLTWFLSPILGLIFTPLIGSASDRCTLKWGRRRPFILALCVGVLFGVALFLNGSLIGLAVGDVPNNQPIGIVLTVLGVVVLDFSADATEGPIRAYLLDVADTEEQDMALNIHAFSSGCGGAVGYALGGLDWTHTFLGSIFKSQEQILFFFAAILFTISVALHLFSIEEQRYSPQQDRLDEEADAASSTAHKANCSPGKLHGHNTPHMELIGEDDIYDPCDQDGRSLHDMDMDFLDVEMVRSKSDSVLQMADATLDHLDHDALSLLHIEPSIFADRLQDLLKTSKKICRLSHLNDIYEVQRRQKRRQQNPRARHQSGNTNSSGDTESEEGETETTVRLLWLSMLKMPPELMRLCVCHLLTWFSIIAEAVFYTDFMGQVIYHGNPTAPANSTELQNYHKGVQMGCWGLVIYALTAASCSALLQKYLDNFDLSIKVIYVLGTLGFSIGTAVMAIFPNVYVSMVMISSMGIISMSISYCPYALLGQYHEMKEVRIYTS</sequence>
<feature type="transmembrane region" description="Helical" evidence="10">
    <location>
        <begin position="156"/>
        <end position="175"/>
    </location>
</feature>
<feature type="region of interest" description="Disordered" evidence="9">
    <location>
        <begin position="386"/>
        <end position="418"/>
    </location>
</feature>
<dbReference type="GO" id="GO:0008506">
    <property type="term" value="F:sucrose:proton symporter activity"/>
    <property type="evidence" value="ECO:0007669"/>
    <property type="project" value="TreeGrafter"/>
</dbReference>
<feature type="transmembrane region" description="Helical" evidence="10">
    <location>
        <begin position="122"/>
        <end position="144"/>
    </location>
</feature>
<feature type="transmembrane region" description="Helical" evidence="10">
    <location>
        <begin position="195"/>
        <end position="214"/>
    </location>
</feature>
<dbReference type="Proteomes" id="UP000193380">
    <property type="component" value="Unassembled WGS sequence"/>
</dbReference>
<dbReference type="PaxDb" id="8022-A0A060YP08"/>
<accession>A0A060YP08</accession>
<comment type="subcellular location">
    <subcellularLocation>
        <location evidence="1">Membrane</location>
        <topology evidence="1">Multi-pass membrane protein</topology>
    </subcellularLocation>
</comment>
<dbReference type="SUPFAM" id="SSF103473">
    <property type="entry name" value="MFS general substrate transporter"/>
    <property type="match status" value="1"/>
</dbReference>
<dbReference type="InterPro" id="IPR011701">
    <property type="entry name" value="MFS"/>
</dbReference>
<evidence type="ECO:0000256" key="9">
    <source>
        <dbReference type="SAM" id="MobiDB-lite"/>
    </source>
</evidence>
<evidence type="ECO:0000256" key="10">
    <source>
        <dbReference type="SAM" id="Phobius"/>
    </source>
</evidence>
<feature type="transmembrane region" description="Helical" evidence="10">
    <location>
        <begin position="487"/>
        <end position="509"/>
    </location>
</feature>
<evidence type="ECO:0000256" key="2">
    <source>
        <dbReference type="ARBA" id="ARBA00022448"/>
    </source>
</evidence>
<evidence type="ECO:0000313" key="11">
    <source>
        <dbReference type="EMBL" id="CDQ90860.1"/>
    </source>
</evidence>
<keyword evidence="4 10" id="KW-0812">Transmembrane</keyword>
<feature type="region of interest" description="Disordered" evidence="9">
    <location>
        <begin position="263"/>
        <end position="288"/>
    </location>
</feature>
<evidence type="ECO:0000256" key="5">
    <source>
        <dbReference type="ARBA" id="ARBA00022847"/>
    </source>
</evidence>
<evidence type="ECO:0000256" key="8">
    <source>
        <dbReference type="ARBA" id="ARBA00038193"/>
    </source>
</evidence>
<evidence type="ECO:0000256" key="1">
    <source>
        <dbReference type="ARBA" id="ARBA00004141"/>
    </source>
</evidence>
<keyword evidence="6 10" id="KW-1133">Transmembrane helix</keyword>
<keyword evidence="5" id="KW-0769">Symport</keyword>
<dbReference type="EMBL" id="FR911031">
    <property type="protein sequence ID" value="CDQ90860.1"/>
    <property type="molecule type" value="Genomic_DNA"/>
</dbReference>
<evidence type="ECO:0000256" key="4">
    <source>
        <dbReference type="ARBA" id="ARBA00022692"/>
    </source>
</evidence>
<evidence type="ECO:0008006" key="13">
    <source>
        <dbReference type="Google" id="ProtNLM"/>
    </source>
</evidence>
<name>A0A060YP08_ONCMY</name>
<proteinExistence type="inferred from homology"/>
<dbReference type="AlphaFoldDB" id="A0A060YP08"/>